<keyword evidence="10" id="KW-1185">Reference proteome</keyword>
<dbReference type="GO" id="GO:0031902">
    <property type="term" value="C:late endosome membrane"/>
    <property type="evidence" value="ECO:0007669"/>
    <property type="project" value="UniProtKB-SubCell"/>
</dbReference>
<evidence type="ECO:0000256" key="5">
    <source>
        <dbReference type="ARBA" id="ARBA00022927"/>
    </source>
</evidence>
<comment type="function">
    <text evidence="6">Component of the ESCRT-I complex, a regulator of vesicular trafficking process. Required for the sorting of endocytic ubiquitinated cargos into multivesicular bodies. May be involved in cell growth and differentiation.</text>
</comment>
<dbReference type="GO" id="GO:0006612">
    <property type="term" value="P:protein targeting to membrane"/>
    <property type="evidence" value="ECO:0007669"/>
    <property type="project" value="TreeGrafter"/>
</dbReference>
<comment type="subcellular location">
    <subcellularLocation>
        <location evidence="1">Late endosome membrane</location>
        <topology evidence="1">Peripheral membrane protein</topology>
    </subcellularLocation>
</comment>
<dbReference type="GO" id="GO:0043162">
    <property type="term" value="P:ubiquitin-dependent protein catabolic process via the multivesicular body sorting pathway"/>
    <property type="evidence" value="ECO:0007669"/>
    <property type="project" value="TreeGrafter"/>
</dbReference>
<keyword evidence="4" id="KW-0967">Endosome</keyword>
<evidence type="ECO:0000313" key="9">
    <source>
        <dbReference type="EMBL" id="VFV44270.1"/>
    </source>
</evidence>
<keyword evidence="3 7" id="KW-0813">Transport</keyword>
<dbReference type="PANTHER" id="PTHR13678">
    <property type="entry name" value="VACUOLAR PROTEIN SORTING-ASSOCIATED PROTEIN 37"/>
    <property type="match status" value="1"/>
</dbReference>
<feature type="domain" description="VPS37 C-terminal" evidence="8">
    <location>
        <begin position="9"/>
        <end position="57"/>
    </location>
</feature>
<keyword evidence="5 7" id="KW-0653">Protein transport</keyword>
<sequence>MYQELRKLVELCQEQKVKLEKFASALKPETLLGLPQIEGTKIEQEFEAMAEKFLEGE</sequence>
<dbReference type="Proteomes" id="UP000386466">
    <property type="component" value="Unassembled WGS sequence"/>
</dbReference>
<dbReference type="PANTHER" id="PTHR13678:SF8">
    <property type="entry name" value="VACUOLAR PROTEIN SORTING-ASSOCIATED PROTEIN 37C"/>
    <property type="match status" value="1"/>
</dbReference>
<dbReference type="PROSITE" id="PS51314">
    <property type="entry name" value="VPS37_C"/>
    <property type="match status" value="1"/>
</dbReference>
<proteinExistence type="inferred from homology"/>
<evidence type="ECO:0000256" key="1">
    <source>
        <dbReference type="ARBA" id="ARBA00004633"/>
    </source>
</evidence>
<accession>A0A485PF08</accession>
<dbReference type="GO" id="GO:0006623">
    <property type="term" value="P:protein targeting to vacuole"/>
    <property type="evidence" value="ECO:0007669"/>
    <property type="project" value="TreeGrafter"/>
</dbReference>
<protein>
    <submittedName>
        <fullName evidence="9">Vacuolar protein sorting-associated</fullName>
    </submittedName>
</protein>
<evidence type="ECO:0000256" key="7">
    <source>
        <dbReference type="PROSITE-ProRule" id="PRU00646"/>
    </source>
</evidence>
<name>A0A485PF08_LYNPA</name>
<dbReference type="AlphaFoldDB" id="A0A485PF08"/>
<dbReference type="GO" id="GO:0000813">
    <property type="term" value="C:ESCRT I complex"/>
    <property type="evidence" value="ECO:0007669"/>
    <property type="project" value="UniProtKB-ARBA"/>
</dbReference>
<evidence type="ECO:0000313" key="10">
    <source>
        <dbReference type="Proteomes" id="UP000386466"/>
    </source>
</evidence>
<evidence type="ECO:0000256" key="2">
    <source>
        <dbReference type="ARBA" id="ARBA00007617"/>
    </source>
</evidence>
<reference evidence="9 10" key="1">
    <citation type="submission" date="2019-01" db="EMBL/GenBank/DDBJ databases">
        <authorList>
            <person name="Alioto T."/>
            <person name="Alioto T."/>
        </authorList>
    </citation>
    <scope>NUCLEOTIDE SEQUENCE [LARGE SCALE GENOMIC DNA]</scope>
</reference>
<dbReference type="EMBL" id="CAAGRJ010035398">
    <property type="protein sequence ID" value="VFV44270.1"/>
    <property type="molecule type" value="Genomic_DNA"/>
</dbReference>
<gene>
    <name evidence="9" type="ORF">LYPA_23C001614</name>
</gene>
<evidence type="ECO:0000256" key="4">
    <source>
        <dbReference type="ARBA" id="ARBA00022753"/>
    </source>
</evidence>
<evidence type="ECO:0000256" key="3">
    <source>
        <dbReference type="ARBA" id="ARBA00022448"/>
    </source>
</evidence>
<dbReference type="InterPro" id="IPR009851">
    <property type="entry name" value="Mod_r"/>
</dbReference>
<evidence type="ECO:0000259" key="8">
    <source>
        <dbReference type="PROSITE" id="PS51314"/>
    </source>
</evidence>
<organism evidence="9 10">
    <name type="scientific">Lynx pardinus</name>
    <name type="common">Iberian lynx</name>
    <name type="synonym">Felis pardina</name>
    <dbReference type="NCBI Taxonomy" id="191816"/>
    <lineage>
        <taxon>Eukaryota</taxon>
        <taxon>Metazoa</taxon>
        <taxon>Chordata</taxon>
        <taxon>Craniata</taxon>
        <taxon>Vertebrata</taxon>
        <taxon>Euteleostomi</taxon>
        <taxon>Mammalia</taxon>
        <taxon>Eutheria</taxon>
        <taxon>Laurasiatheria</taxon>
        <taxon>Carnivora</taxon>
        <taxon>Feliformia</taxon>
        <taxon>Felidae</taxon>
        <taxon>Felinae</taxon>
        <taxon>Lynx</taxon>
    </lineage>
</organism>
<comment type="similarity">
    <text evidence="2">Belongs to the VPS37 family.</text>
</comment>
<evidence type="ECO:0000256" key="6">
    <source>
        <dbReference type="ARBA" id="ARBA00025010"/>
    </source>
</evidence>
<feature type="non-terminal residue" evidence="9">
    <location>
        <position position="57"/>
    </location>
</feature>